<feature type="domain" description="Arginyl tRNA synthetase N-terminal" evidence="14">
    <location>
        <begin position="6"/>
        <end position="94"/>
    </location>
</feature>
<evidence type="ECO:0000259" key="13">
    <source>
        <dbReference type="SMART" id="SM00836"/>
    </source>
</evidence>
<evidence type="ECO:0000256" key="9">
    <source>
        <dbReference type="ARBA" id="ARBA00023146"/>
    </source>
</evidence>
<dbReference type="InterPro" id="IPR005148">
    <property type="entry name" value="Arg-tRNA-synth_N"/>
</dbReference>
<organism evidence="15 16">
    <name type="scientific">Synergistes jonesii</name>
    <dbReference type="NCBI Taxonomy" id="2754"/>
    <lineage>
        <taxon>Bacteria</taxon>
        <taxon>Thermotogati</taxon>
        <taxon>Synergistota</taxon>
        <taxon>Synergistia</taxon>
        <taxon>Synergistales</taxon>
        <taxon>Synergistaceae</taxon>
        <taxon>Synergistes</taxon>
    </lineage>
</organism>
<evidence type="ECO:0000256" key="10">
    <source>
        <dbReference type="ARBA" id="ARBA00049339"/>
    </source>
</evidence>
<keyword evidence="6 11" id="KW-0547">Nucleotide-binding</keyword>
<dbReference type="AlphaFoldDB" id="A0A073J511"/>
<proteinExistence type="inferred from homology"/>
<dbReference type="PATRIC" id="fig|2754.20.peg.1671"/>
<evidence type="ECO:0000256" key="12">
    <source>
        <dbReference type="RuleBase" id="RU363038"/>
    </source>
</evidence>
<evidence type="ECO:0000256" key="7">
    <source>
        <dbReference type="ARBA" id="ARBA00022840"/>
    </source>
</evidence>
<name>A0A073J511_9BACT</name>
<dbReference type="Gene3D" id="3.30.1360.70">
    <property type="entry name" value="Arginyl tRNA synthetase N-terminal domain"/>
    <property type="match status" value="1"/>
</dbReference>
<dbReference type="GO" id="GO:0006420">
    <property type="term" value="P:arginyl-tRNA aminoacylation"/>
    <property type="evidence" value="ECO:0007669"/>
    <property type="project" value="UniProtKB-UniRule"/>
</dbReference>
<evidence type="ECO:0000256" key="2">
    <source>
        <dbReference type="ARBA" id="ARBA00005594"/>
    </source>
</evidence>
<dbReference type="FunFam" id="3.40.50.620:FF:000062">
    <property type="entry name" value="Arginine--tRNA ligase"/>
    <property type="match status" value="1"/>
</dbReference>
<dbReference type="PRINTS" id="PR01038">
    <property type="entry name" value="TRNASYNTHARG"/>
</dbReference>
<comment type="similarity">
    <text evidence="2 11 12">Belongs to the class-I aminoacyl-tRNA synthetase family.</text>
</comment>
<dbReference type="Gene3D" id="3.40.50.620">
    <property type="entry name" value="HUPs"/>
    <property type="match status" value="1"/>
</dbReference>
<evidence type="ECO:0000256" key="5">
    <source>
        <dbReference type="ARBA" id="ARBA00022598"/>
    </source>
</evidence>
<reference evidence="15 16" key="1">
    <citation type="submission" date="2014-04" db="EMBL/GenBank/DDBJ databases">
        <title>Draft Genome Sequence of Synergistes jonesii.</title>
        <authorList>
            <person name="Coil D.A."/>
            <person name="Eisen J.A."/>
            <person name="Holland-Moritz H.E."/>
        </authorList>
    </citation>
    <scope>NUCLEOTIDE SEQUENCE [LARGE SCALE GENOMIC DNA]</scope>
    <source>
        <strain evidence="15 16">78-1</strain>
    </source>
</reference>
<dbReference type="OrthoDB" id="9805987at2"/>
<dbReference type="Pfam" id="PF00750">
    <property type="entry name" value="tRNA-synt_1d"/>
    <property type="match status" value="1"/>
</dbReference>
<evidence type="ECO:0000313" key="15">
    <source>
        <dbReference type="EMBL" id="KEJ92812.1"/>
    </source>
</evidence>
<gene>
    <name evidence="11 15" type="primary">argS</name>
    <name evidence="15" type="ORF">EH55_01125</name>
</gene>
<comment type="catalytic activity">
    <reaction evidence="10 11">
        <text>tRNA(Arg) + L-arginine + ATP = L-arginyl-tRNA(Arg) + AMP + diphosphate</text>
        <dbReference type="Rhea" id="RHEA:20301"/>
        <dbReference type="Rhea" id="RHEA-COMP:9658"/>
        <dbReference type="Rhea" id="RHEA-COMP:9673"/>
        <dbReference type="ChEBI" id="CHEBI:30616"/>
        <dbReference type="ChEBI" id="CHEBI:32682"/>
        <dbReference type="ChEBI" id="CHEBI:33019"/>
        <dbReference type="ChEBI" id="CHEBI:78442"/>
        <dbReference type="ChEBI" id="CHEBI:78513"/>
        <dbReference type="ChEBI" id="CHEBI:456215"/>
        <dbReference type="EC" id="6.1.1.19"/>
    </reaction>
</comment>
<dbReference type="Pfam" id="PF03485">
    <property type="entry name" value="Arg_tRNA_synt_N"/>
    <property type="match status" value="1"/>
</dbReference>
<dbReference type="PANTHER" id="PTHR11956:SF5">
    <property type="entry name" value="ARGININE--TRNA LIGASE, CYTOPLASMIC"/>
    <property type="match status" value="1"/>
</dbReference>
<dbReference type="GeneID" id="90983144"/>
<dbReference type="InterPro" id="IPR001278">
    <property type="entry name" value="Arg-tRNA-ligase"/>
</dbReference>
<keyword evidence="7 11" id="KW-0067">ATP-binding</keyword>
<keyword evidence="4 11" id="KW-0963">Cytoplasm</keyword>
<evidence type="ECO:0000256" key="3">
    <source>
        <dbReference type="ARBA" id="ARBA00011245"/>
    </source>
</evidence>
<feature type="short sequence motif" description="'HIGH' region" evidence="11">
    <location>
        <begin position="131"/>
        <end position="141"/>
    </location>
</feature>
<keyword evidence="5 11" id="KW-0436">Ligase</keyword>
<dbReference type="InterPro" id="IPR036695">
    <property type="entry name" value="Arg-tRNA-synth_N_sf"/>
</dbReference>
<dbReference type="EMBL" id="JMKI01000016">
    <property type="protein sequence ID" value="KEJ92812.1"/>
    <property type="molecule type" value="Genomic_DNA"/>
</dbReference>
<dbReference type="GO" id="GO:0005524">
    <property type="term" value="F:ATP binding"/>
    <property type="evidence" value="ECO:0007669"/>
    <property type="project" value="UniProtKB-UniRule"/>
</dbReference>
<evidence type="ECO:0000256" key="4">
    <source>
        <dbReference type="ARBA" id="ARBA00022490"/>
    </source>
</evidence>
<dbReference type="SUPFAM" id="SSF52374">
    <property type="entry name" value="Nucleotidylyl transferase"/>
    <property type="match status" value="1"/>
</dbReference>
<evidence type="ECO:0000313" key="16">
    <source>
        <dbReference type="Proteomes" id="UP000027665"/>
    </source>
</evidence>
<feature type="domain" description="DALR anticodon binding" evidence="13">
    <location>
        <begin position="438"/>
        <end position="558"/>
    </location>
</feature>
<accession>A0A073J511</accession>
<dbReference type="HAMAP" id="MF_00123">
    <property type="entry name" value="Arg_tRNA_synth"/>
    <property type="match status" value="1"/>
</dbReference>
<dbReference type="EC" id="6.1.1.19" evidence="11"/>
<keyword evidence="16" id="KW-1185">Reference proteome</keyword>
<dbReference type="FunFam" id="1.10.730.10:FF:000008">
    <property type="entry name" value="Arginine--tRNA ligase"/>
    <property type="match status" value="1"/>
</dbReference>
<dbReference type="STRING" id="2754.EH55_01125"/>
<dbReference type="FunFam" id="3.30.1360.70:FF:000003">
    <property type="entry name" value="Arginine--tRNA ligase"/>
    <property type="match status" value="1"/>
</dbReference>
<evidence type="ECO:0000256" key="1">
    <source>
        <dbReference type="ARBA" id="ARBA00004496"/>
    </source>
</evidence>
<evidence type="ECO:0000259" key="14">
    <source>
        <dbReference type="SMART" id="SM01016"/>
    </source>
</evidence>
<sequence>MQNMTEELKNALGAAVKEVAVEKGRELPEGFEVRLERPRQEGHGDWATNIAMQLAKPFDEKPRELAEAIIAKLPNGDLIERAEVAGPGFMNFKLSSNWITETVRAAIEKGADYGRVDIGKGRRVQVEFVSANPTGPLHMGHGRGAAVGDITASLLDFAGYSVEREYYINDAGLQMELLGKSAQARYFEELGRAKEAPMPEDGYRGEYMTDIAKAFVEKYGDSLAEKPLEETVETFSEETGRMVLEMIKKDLEDFGVKFDVWFSEKSLYEDNLVEPAMQALRARDYAYEADGALWFRSTMFGDDKDRVLIRTNGAPTYFTSDVAYLKNKYDRGFEKNIYVWGADHHGYVPRLKSVNKAFGYPDDGVEVLLIQMVNLLRDGKPVQMSKRAGTIVTLREIMEEVGRDAARLFFVMRRCDSTVDFDLELAKKASSENPVFYIQYAHARICSIERELAERGIAMPAMDDFDVSLLTDPAEVGLAKAISRFPEEIAKGAKETAPHLIVYYASELAEAFHSFYNAQHVIGAEEKLMKSRILLVEAARVTLKNALGILGVSAPEKM</sequence>
<dbReference type="PROSITE" id="PS00178">
    <property type="entry name" value="AA_TRNA_LIGASE_I"/>
    <property type="match status" value="1"/>
</dbReference>
<dbReference type="SMART" id="SM00836">
    <property type="entry name" value="DALR_1"/>
    <property type="match status" value="1"/>
</dbReference>
<dbReference type="GO" id="GO:0004814">
    <property type="term" value="F:arginine-tRNA ligase activity"/>
    <property type="evidence" value="ECO:0007669"/>
    <property type="project" value="UniProtKB-UniRule"/>
</dbReference>
<comment type="subunit">
    <text evidence="3 11">Monomer.</text>
</comment>
<dbReference type="InterPro" id="IPR001412">
    <property type="entry name" value="aa-tRNA-synth_I_CS"/>
</dbReference>
<dbReference type="RefSeq" id="WP_037975121.1">
    <property type="nucleotide sequence ID" value="NZ_CAMETI010000011.1"/>
</dbReference>
<dbReference type="SUPFAM" id="SSF55190">
    <property type="entry name" value="Arginyl-tRNA synthetase (ArgRS), N-terminal 'additional' domain"/>
    <property type="match status" value="1"/>
</dbReference>
<dbReference type="InterPro" id="IPR035684">
    <property type="entry name" value="ArgRS_core"/>
</dbReference>
<comment type="subcellular location">
    <subcellularLocation>
        <location evidence="1 11">Cytoplasm</location>
    </subcellularLocation>
</comment>
<evidence type="ECO:0000256" key="8">
    <source>
        <dbReference type="ARBA" id="ARBA00022917"/>
    </source>
</evidence>
<dbReference type="Pfam" id="PF05746">
    <property type="entry name" value="DALR_1"/>
    <property type="match status" value="1"/>
</dbReference>
<dbReference type="Proteomes" id="UP000027665">
    <property type="component" value="Unassembled WGS sequence"/>
</dbReference>
<protein>
    <recommendedName>
        <fullName evidence="11">Arginine--tRNA ligase</fullName>
        <ecNumber evidence="11">6.1.1.19</ecNumber>
    </recommendedName>
    <alternativeName>
        <fullName evidence="11">Arginyl-tRNA synthetase</fullName>
        <shortName evidence="11">ArgRS</shortName>
    </alternativeName>
</protein>
<dbReference type="InterPro" id="IPR009080">
    <property type="entry name" value="tRNAsynth_Ia_anticodon-bd"/>
</dbReference>
<evidence type="ECO:0000256" key="6">
    <source>
        <dbReference type="ARBA" id="ARBA00022741"/>
    </source>
</evidence>
<evidence type="ECO:0000256" key="11">
    <source>
        <dbReference type="HAMAP-Rule" id="MF_00123"/>
    </source>
</evidence>
<dbReference type="GO" id="GO:0005737">
    <property type="term" value="C:cytoplasm"/>
    <property type="evidence" value="ECO:0007669"/>
    <property type="project" value="UniProtKB-SubCell"/>
</dbReference>
<dbReference type="PANTHER" id="PTHR11956">
    <property type="entry name" value="ARGINYL-TRNA SYNTHETASE"/>
    <property type="match status" value="1"/>
</dbReference>
<dbReference type="InterPro" id="IPR008909">
    <property type="entry name" value="DALR_anticod-bd"/>
</dbReference>
<dbReference type="InterPro" id="IPR014729">
    <property type="entry name" value="Rossmann-like_a/b/a_fold"/>
</dbReference>
<keyword evidence="9 11" id="KW-0030">Aminoacyl-tRNA synthetase</keyword>
<dbReference type="eggNOG" id="COG0018">
    <property type="taxonomic scope" value="Bacteria"/>
</dbReference>
<dbReference type="SMART" id="SM01016">
    <property type="entry name" value="Arg_tRNA_synt_N"/>
    <property type="match status" value="1"/>
</dbReference>
<dbReference type="Gene3D" id="1.10.730.10">
    <property type="entry name" value="Isoleucyl-tRNA Synthetase, Domain 1"/>
    <property type="match status" value="1"/>
</dbReference>
<comment type="caution">
    <text evidence="15">The sequence shown here is derived from an EMBL/GenBank/DDBJ whole genome shotgun (WGS) entry which is preliminary data.</text>
</comment>
<keyword evidence="8 11" id="KW-0648">Protein biosynthesis</keyword>
<dbReference type="NCBIfam" id="TIGR00456">
    <property type="entry name" value="argS"/>
    <property type="match status" value="1"/>
</dbReference>
<dbReference type="SUPFAM" id="SSF47323">
    <property type="entry name" value="Anticodon-binding domain of a subclass of class I aminoacyl-tRNA synthetases"/>
    <property type="match status" value="1"/>
</dbReference>
<dbReference type="CDD" id="cd00671">
    <property type="entry name" value="ArgRS_core"/>
    <property type="match status" value="1"/>
</dbReference>